<dbReference type="GO" id="GO:0043565">
    <property type="term" value="F:sequence-specific DNA binding"/>
    <property type="evidence" value="ECO:0007669"/>
    <property type="project" value="InterPro"/>
</dbReference>
<dbReference type="Gene3D" id="1.10.8.60">
    <property type="match status" value="1"/>
</dbReference>
<dbReference type="InterPro" id="IPR002078">
    <property type="entry name" value="Sigma_54_int"/>
</dbReference>
<dbReference type="EMBL" id="MVBK01000029">
    <property type="protein sequence ID" value="OOG26215.1"/>
    <property type="molecule type" value="Genomic_DNA"/>
</dbReference>
<evidence type="ECO:0000256" key="1">
    <source>
        <dbReference type="ARBA" id="ARBA00022741"/>
    </source>
</evidence>
<proteinExistence type="predicted"/>
<dbReference type="PROSITE" id="PS00675">
    <property type="entry name" value="SIGMA54_INTERACT_1"/>
    <property type="match status" value="1"/>
</dbReference>
<dbReference type="AlphaFoldDB" id="A0A1V3NMB1"/>
<evidence type="ECO:0000256" key="5">
    <source>
        <dbReference type="ARBA" id="ARBA00023163"/>
    </source>
</evidence>
<keyword evidence="5" id="KW-0804">Transcription</keyword>
<dbReference type="Pfam" id="PF25601">
    <property type="entry name" value="AAA_lid_14"/>
    <property type="match status" value="1"/>
</dbReference>
<comment type="caution">
    <text evidence="7">The sequence shown here is derived from an EMBL/GenBank/DDBJ whole genome shotgun (WGS) entry which is preliminary data.</text>
</comment>
<dbReference type="InterPro" id="IPR058031">
    <property type="entry name" value="AAA_lid_NorR"/>
</dbReference>
<dbReference type="InterPro" id="IPR025944">
    <property type="entry name" value="Sigma_54_int_dom_CS"/>
</dbReference>
<dbReference type="SMART" id="SM00382">
    <property type="entry name" value="AAA"/>
    <property type="match status" value="1"/>
</dbReference>
<dbReference type="Proteomes" id="UP000189462">
    <property type="component" value="Unassembled WGS sequence"/>
</dbReference>
<dbReference type="FunFam" id="3.40.50.300:FF:000006">
    <property type="entry name" value="DNA-binding transcriptional regulator NtrC"/>
    <property type="match status" value="1"/>
</dbReference>
<keyword evidence="8" id="KW-1185">Reference proteome</keyword>
<dbReference type="PROSITE" id="PS00688">
    <property type="entry name" value="SIGMA54_INTERACT_3"/>
    <property type="match status" value="1"/>
</dbReference>
<dbReference type="Pfam" id="PF00158">
    <property type="entry name" value="Sigma54_activat"/>
    <property type="match status" value="1"/>
</dbReference>
<name>A0A1V3NMB1_9GAMM</name>
<dbReference type="PANTHER" id="PTHR32071">
    <property type="entry name" value="TRANSCRIPTIONAL REGULATORY PROTEIN"/>
    <property type="match status" value="1"/>
</dbReference>
<keyword evidence="3" id="KW-0805">Transcription regulation</keyword>
<dbReference type="InterPro" id="IPR009057">
    <property type="entry name" value="Homeodomain-like_sf"/>
</dbReference>
<accession>A0A1V3NMB1</accession>
<dbReference type="InterPro" id="IPR027417">
    <property type="entry name" value="P-loop_NTPase"/>
</dbReference>
<dbReference type="CDD" id="cd00009">
    <property type="entry name" value="AAA"/>
    <property type="match status" value="1"/>
</dbReference>
<dbReference type="Pfam" id="PF02954">
    <property type="entry name" value="HTH_8"/>
    <property type="match status" value="1"/>
</dbReference>
<dbReference type="Gene3D" id="1.10.10.60">
    <property type="entry name" value="Homeodomain-like"/>
    <property type="match status" value="1"/>
</dbReference>
<dbReference type="SUPFAM" id="SSF46689">
    <property type="entry name" value="Homeodomain-like"/>
    <property type="match status" value="1"/>
</dbReference>
<evidence type="ECO:0000256" key="3">
    <source>
        <dbReference type="ARBA" id="ARBA00023015"/>
    </source>
</evidence>
<organism evidence="7 8">
    <name type="scientific">Thioalkalivibrio denitrificans</name>
    <dbReference type="NCBI Taxonomy" id="108003"/>
    <lineage>
        <taxon>Bacteria</taxon>
        <taxon>Pseudomonadati</taxon>
        <taxon>Pseudomonadota</taxon>
        <taxon>Gammaproteobacteria</taxon>
        <taxon>Chromatiales</taxon>
        <taxon>Ectothiorhodospiraceae</taxon>
        <taxon>Thioalkalivibrio</taxon>
    </lineage>
</organism>
<keyword evidence="2" id="KW-0067">ATP-binding</keyword>
<evidence type="ECO:0000259" key="6">
    <source>
        <dbReference type="PROSITE" id="PS50045"/>
    </source>
</evidence>
<dbReference type="PRINTS" id="PR01590">
    <property type="entry name" value="HTHFIS"/>
</dbReference>
<evidence type="ECO:0000313" key="8">
    <source>
        <dbReference type="Proteomes" id="UP000189462"/>
    </source>
</evidence>
<keyword evidence="1" id="KW-0547">Nucleotide-binding</keyword>
<dbReference type="PROSITE" id="PS50045">
    <property type="entry name" value="SIGMA54_INTERACT_4"/>
    <property type="match status" value="1"/>
</dbReference>
<evidence type="ECO:0000256" key="2">
    <source>
        <dbReference type="ARBA" id="ARBA00022840"/>
    </source>
</evidence>
<dbReference type="STRING" id="108003.B1C78_05105"/>
<dbReference type="GO" id="GO:0005524">
    <property type="term" value="F:ATP binding"/>
    <property type="evidence" value="ECO:0007669"/>
    <property type="project" value="UniProtKB-KW"/>
</dbReference>
<dbReference type="SUPFAM" id="SSF52540">
    <property type="entry name" value="P-loop containing nucleoside triphosphate hydrolases"/>
    <property type="match status" value="1"/>
</dbReference>
<dbReference type="InterPro" id="IPR002197">
    <property type="entry name" value="HTH_Fis"/>
</dbReference>
<evidence type="ECO:0000313" key="7">
    <source>
        <dbReference type="EMBL" id="OOG26215.1"/>
    </source>
</evidence>
<protein>
    <submittedName>
        <fullName evidence="7">Sigma-54-dependent Fis family transcriptional regulator</fullName>
    </submittedName>
</protein>
<keyword evidence="4" id="KW-0238">DNA-binding</keyword>
<evidence type="ECO:0000256" key="4">
    <source>
        <dbReference type="ARBA" id="ARBA00023125"/>
    </source>
</evidence>
<dbReference type="Gene3D" id="3.40.50.300">
    <property type="entry name" value="P-loop containing nucleotide triphosphate hydrolases"/>
    <property type="match status" value="1"/>
</dbReference>
<sequence length="469" mass="52031">MPRRVLVLARDPERAARLETVLDFLECEPQVLNQRPSREAGAQHDWLAWVVSSCLGDQLGDILNELPDLAPRVPVVLLGEEPDFPALTQTAAAQVVRRVSYPPRHPQFSDVLQSARHVVANGGPDEARSLELFRSLVGSNPLVQRIRRLIEQVAATDANVLILGETGTGKEVVARNIHAGSTRRERPFVAVNCGAIPADLLESELFGHEKGAFTGALSARQGRFELAQGGTLFLDEIGDMPLPMQVKLLRVLQERTFERVGSNRSIQCDVRIIAATHRDLETAIDEGRFREDLYYRLNVFPIEVPPLRHRRGDLPLLISELTNRMEGEGRGSVRLAHSALRALATYDWPGNVRELANLIERLAIMFPGETVEVDGLPAKFRREGDEELAELADQVLGEGVPGLDAQLPREGIDLKEYLNDLEMGLIRRALDEASGVVAHAAKLLGMRRTTLVEKMRKFGITRPEDATEI</sequence>
<reference evidence="7 8" key="1">
    <citation type="submission" date="2017-02" db="EMBL/GenBank/DDBJ databases">
        <title>Genomic diversity within the haloalkaliphilic genus Thioalkalivibrio.</title>
        <authorList>
            <person name="Ahn A.-C."/>
            <person name="Meier-Kolthoff J."/>
            <person name="Overmars L."/>
            <person name="Richter M."/>
            <person name="Woyke T."/>
            <person name="Sorokin D.Y."/>
            <person name="Muyzer G."/>
        </authorList>
    </citation>
    <scope>NUCLEOTIDE SEQUENCE [LARGE SCALE GENOMIC DNA]</scope>
    <source>
        <strain evidence="7 8">ALJD</strain>
    </source>
</reference>
<dbReference type="InterPro" id="IPR025943">
    <property type="entry name" value="Sigma_54_int_dom_ATP-bd_2"/>
</dbReference>
<dbReference type="Pfam" id="PF06490">
    <property type="entry name" value="FleQ"/>
    <property type="match status" value="1"/>
</dbReference>
<dbReference type="PROSITE" id="PS00676">
    <property type="entry name" value="SIGMA54_INTERACT_2"/>
    <property type="match status" value="1"/>
</dbReference>
<gene>
    <name evidence="7" type="ORF">B1C78_05105</name>
</gene>
<dbReference type="PANTHER" id="PTHR32071:SF117">
    <property type="entry name" value="PTS-DEPENDENT DIHYDROXYACETONE KINASE OPERON REGULATORY PROTEIN-RELATED"/>
    <property type="match status" value="1"/>
</dbReference>
<dbReference type="InterPro" id="IPR010518">
    <property type="entry name" value="FleQ"/>
</dbReference>
<dbReference type="InterPro" id="IPR025662">
    <property type="entry name" value="Sigma_54_int_dom_ATP-bd_1"/>
</dbReference>
<dbReference type="Gene3D" id="3.40.50.2300">
    <property type="match status" value="1"/>
</dbReference>
<dbReference type="InterPro" id="IPR003593">
    <property type="entry name" value="AAA+_ATPase"/>
</dbReference>
<dbReference type="GO" id="GO:0006355">
    <property type="term" value="P:regulation of DNA-templated transcription"/>
    <property type="evidence" value="ECO:0007669"/>
    <property type="project" value="InterPro"/>
</dbReference>
<feature type="domain" description="Sigma-54 factor interaction" evidence="6">
    <location>
        <begin position="136"/>
        <end position="364"/>
    </location>
</feature>